<keyword evidence="2" id="KW-1133">Transmembrane helix</keyword>
<sequence length="88" mass="9173">MTERQLKLVSPEGDKLPPASPFHNEGRTLAGWFLTWGLIITSALVGAGLIAHVMPLTIAGLVGVVVTLIGSAALRAAGHGQPHARSRD</sequence>
<name>A0A5C5BFR2_9MICO</name>
<dbReference type="AlphaFoldDB" id="A0A5C5BFR2"/>
<feature type="transmembrane region" description="Helical" evidence="2">
    <location>
        <begin position="29"/>
        <end position="50"/>
    </location>
</feature>
<gene>
    <name evidence="3" type="ORF">FH969_01415</name>
</gene>
<dbReference type="RefSeq" id="WP_108719827.1">
    <property type="nucleotide sequence ID" value="NZ_DAMDJA010000066.1"/>
</dbReference>
<keyword evidence="4" id="KW-1185">Reference proteome</keyword>
<reference evidence="3 4" key="1">
    <citation type="submission" date="2019-06" db="EMBL/GenBank/DDBJ databases">
        <title>Draft genome sequence of Miniimonas arenae KCTC 19750T isolated from sea sand.</title>
        <authorList>
            <person name="Park S.-J."/>
        </authorList>
    </citation>
    <scope>NUCLEOTIDE SEQUENCE [LARGE SCALE GENOMIC DNA]</scope>
    <source>
        <strain evidence="3 4">KCTC 19750</strain>
    </source>
</reference>
<evidence type="ECO:0000256" key="1">
    <source>
        <dbReference type="SAM" id="MobiDB-lite"/>
    </source>
</evidence>
<organism evidence="3 4">
    <name type="scientific">Miniimonas arenae</name>
    <dbReference type="NCBI Taxonomy" id="676201"/>
    <lineage>
        <taxon>Bacteria</taxon>
        <taxon>Bacillati</taxon>
        <taxon>Actinomycetota</taxon>
        <taxon>Actinomycetes</taxon>
        <taxon>Micrococcales</taxon>
        <taxon>Beutenbergiaceae</taxon>
        <taxon>Miniimonas</taxon>
    </lineage>
</organism>
<dbReference type="EMBL" id="VENP01000002">
    <property type="protein sequence ID" value="TNU77032.1"/>
    <property type="molecule type" value="Genomic_DNA"/>
</dbReference>
<proteinExistence type="predicted"/>
<dbReference type="OrthoDB" id="5149710at2"/>
<evidence type="ECO:0000313" key="4">
    <source>
        <dbReference type="Proteomes" id="UP000313849"/>
    </source>
</evidence>
<protein>
    <submittedName>
        <fullName evidence="3">Uncharacterized protein</fullName>
    </submittedName>
</protein>
<feature type="region of interest" description="Disordered" evidence="1">
    <location>
        <begin position="1"/>
        <end position="21"/>
    </location>
</feature>
<feature type="transmembrane region" description="Helical" evidence="2">
    <location>
        <begin position="56"/>
        <end position="77"/>
    </location>
</feature>
<keyword evidence="2" id="KW-0812">Transmembrane</keyword>
<keyword evidence="2" id="KW-0472">Membrane</keyword>
<evidence type="ECO:0000313" key="3">
    <source>
        <dbReference type="EMBL" id="TNU77032.1"/>
    </source>
</evidence>
<comment type="caution">
    <text evidence="3">The sequence shown here is derived from an EMBL/GenBank/DDBJ whole genome shotgun (WGS) entry which is preliminary data.</text>
</comment>
<evidence type="ECO:0000256" key="2">
    <source>
        <dbReference type="SAM" id="Phobius"/>
    </source>
</evidence>
<accession>A0A5C5BFR2</accession>
<dbReference type="Proteomes" id="UP000313849">
    <property type="component" value="Unassembled WGS sequence"/>
</dbReference>